<dbReference type="InterPro" id="IPR018060">
    <property type="entry name" value="HTH_AraC"/>
</dbReference>
<dbReference type="Pfam" id="PF00165">
    <property type="entry name" value="HTH_AraC"/>
    <property type="match status" value="1"/>
</dbReference>
<dbReference type="GO" id="GO:0003700">
    <property type="term" value="F:DNA-binding transcription factor activity"/>
    <property type="evidence" value="ECO:0007669"/>
    <property type="project" value="InterPro"/>
</dbReference>
<sequence length="273" mass="31798">MEKKEGYNSYRIAVPPAFEEIFSHFYFAENKSDTAITQTLLPSYQTIMVFSFGTQVSFTIPENAELTINKCLVLGPIKQALDYTLPPNAEILVANFKDDAFFRFFGNASIMQNTPIHPDELLNENCFTHLWSELNKIVENTDRINHILDFSKPYVRNRNQIAEQIIGFDDNNNSPVKDISEKNQLSERAIQLHHKKYFGYSAKEINRFNRFLKAIQLIQETASSIDTKIDWFEVIHICGYYDQSQLIHDFKHYLNLSPSKYLKYQQSICNPRS</sequence>
<evidence type="ECO:0000313" key="2">
    <source>
        <dbReference type="EMBL" id="RFS20103.1"/>
    </source>
</evidence>
<accession>A0A3E1Y5T7</accession>
<comment type="caution">
    <text evidence="2">The sequence shown here is derived from an EMBL/GenBank/DDBJ whole genome shotgun (WGS) entry which is preliminary data.</text>
</comment>
<evidence type="ECO:0000313" key="3">
    <source>
        <dbReference type="Proteomes" id="UP000260644"/>
    </source>
</evidence>
<name>A0A3E1Y5T7_9BACT</name>
<reference evidence="2 3" key="1">
    <citation type="submission" date="2018-07" db="EMBL/GenBank/DDBJ databases">
        <title>Chitinophaga K2CV101002-2 sp. nov., isolated from a monsoon evergreen broad-leaved forest soil.</title>
        <authorList>
            <person name="Lv Y."/>
        </authorList>
    </citation>
    <scope>NUCLEOTIDE SEQUENCE [LARGE SCALE GENOMIC DNA]</scope>
    <source>
        <strain evidence="2 3">GDMCC 1.1288</strain>
    </source>
</reference>
<dbReference type="EMBL" id="QPMM01000011">
    <property type="protein sequence ID" value="RFS20103.1"/>
    <property type="molecule type" value="Genomic_DNA"/>
</dbReference>
<dbReference type="SMART" id="SM00342">
    <property type="entry name" value="HTH_ARAC"/>
    <property type="match status" value="1"/>
</dbReference>
<organism evidence="2 3">
    <name type="scientific">Chitinophaga silvatica</name>
    <dbReference type="NCBI Taxonomy" id="2282649"/>
    <lineage>
        <taxon>Bacteria</taxon>
        <taxon>Pseudomonadati</taxon>
        <taxon>Bacteroidota</taxon>
        <taxon>Chitinophagia</taxon>
        <taxon>Chitinophagales</taxon>
        <taxon>Chitinophagaceae</taxon>
        <taxon>Chitinophaga</taxon>
    </lineage>
</organism>
<dbReference type="PROSITE" id="PS01124">
    <property type="entry name" value="HTH_ARAC_FAMILY_2"/>
    <property type="match status" value="1"/>
</dbReference>
<evidence type="ECO:0000259" key="1">
    <source>
        <dbReference type="PROSITE" id="PS01124"/>
    </source>
</evidence>
<dbReference type="AlphaFoldDB" id="A0A3E1Y5T7"/>
<proteinExistence type="predicted"/>
<dbReference type="Gene3D" id="1.10.10.60">
    <property type="entry name" value="Homeodomain-like"/>
    <property type="match status" value="1"/>
</dbReference>
<dbReference type="Proteomes" id="UP000260644">
    <property type="component" value="Unassembled WGS sequence"/>
</dbReference>
<dbReference type="OrthoDB" id="635259at2"/>
<protein>
    <submittedName>
        <fullName evidence="2">AraC family transcriptional regulator</fullName>
    </submittedName>
</protein>
<dbReference type="RefSeq" id="WP_116977665.1">
    <property type="nucleotide sequence ID" value="NZ_QPMM01000011.1"/>
</dbReference>
<gene>
    <name evidence="2" type="ORF">DVR12_20515</name>
</gene>
<dbReference type="GO" id="GO:0043565">
    <property type="term" value="F:sequence-specific DNA binding"/>
    <property type="evidence" value="ECO:0007669"/>
    <property type="project" value="InterPro"/>
</dbReference>
<feature type="domain" description="HTH araC/xylS-type" evidence="1">
    <location>
        <begin position="160"/>
        <end position="264"/>
    </location>
</feature>
<keyword evidence="3" id="KW-1185">Reference proteome</keyword>